<accession>A0AA42CS07</accession>
<name>A0AA42CS07_9HYPH</name>
<gene>
    <name evidence="2" type="ORF">M8523_34840</name>
</gene>
<dbReference type="InterPro" id="IPR002545">
    <property type="entry name" value="CheW-lke_dom"/>
</dbReference>
<dbReference type="Pfam" id="PF01584">
    <property type="entry name" value="CheW"/>
    <property type="match status" value="1"/>
</dbReference>
<comment type="caution">
    <text evidence="2">The sequence shown here is derived from an EMBL/GenBank/DDBJ whole genome shotgun (WGS) entry which is preliminary data.</text>
</comment>
<dbReference type="SMART" id="SM00260">
    <property type="entry name" value="CheW"/>
    <property type="match status" value="1"/>
</dbReference>
<dbReference type="InterPro" id="IPR039315">
    <property type="entry name" value="CheW"/>
</dbReference>
<dbReference type="Gene3D" id="2.40.50.180">
    <property type="entry name" value="CheA-289, Domain 4"/>
    <property type="match status" value="1"/>
</dbReference>
<dbReference type="PANTHER" id="PTHR22617">
    <property type="entry name" value="CHEMOTAXIS SENSOR HISTIDINE KINASE-RELATED"/>
    <property type="match status" value="1"/>
</dbReference>
<dbReference type="AlphaFoldDB" id="A0AA42CS07"/>
<organism evidence="2 3">
    <name type="scientific">Lichenifustis flavocetrariae</name>
    <dbReference type="NCBI Taxonomy" id="2949735"/>
    <lineage>
        <taxon>Bacteria</taxon>
        <taxon>Pseudomonadati</taxon>
        <taxon>Pseudomonadota</taxon>
        <taxon>Alphaproteobacteria</taxon>
        <taxon>Hyphomicrobiales</taxon>
        <taxon>Lichenihabitantaceae</taxon>
        <taxon>Lichenifustis</taxon>
    </lineage>
</organism>
<protein>
    <submittedName>
        <fullName evidence="2">Chemotaxis protein CheW</fullName>
    </submittedName>
</protein>
<dbReference type="EMBL" id="JAMOIM010000086">
    <property type="protein sequence ID" value="MCW6513037.1"/>
    <property type="molecule type" value="Genomic_DNA"/>
</dbReference>
<dbReference type="PROSITE" id="PS50851">
    <property type="entry name" value="CHEW"/>
    <property type="match status" value="1"/>
</dbReference>
<feature type="domain" description="CheW-like" evidence="1">
    <location>
        <begin position="1"/>
        <end position="141"/>
    </location>
</feature>
<proteinExistence type="predicted"/>
<dbReference type="GO" id="GO:0006935">
    <property type="term" value="P:chemotaxis"/>
    <property type="evidence" value="ECO:0007669"/>
    <property type="project" value="InterPro"/>
</dbReference>
<keyword evidence="3" id="KW-1185">Reference proteome</keyword>
<dbReference type="RefSeq" id="WP_282589413.1">
    <property type="nucleotide sequence ID" value="NZ_JAMOIM010000086.1"/>
</dbReference>
<dbReference type="PANTHER" id="PTHR22617:SF23">
    <property type="entry name" value="CHEMOTAXIS PROTEIN CHEW"/>
    <property type="match status" value="1"/>
</dbReference>
<evidence type="ECO:0000313" key="3">
    <source>
        <dbReference type="Proteomes" id="UP001165667"/>
    </source>
</evidence>
<evidence type="ECO:0000259" key="1">
    <source>
        <dbReference type="PROSITE" id="PS50851"/>
    </source>
</evidence>
<dbReference type="Gene3D" id="2.30.30.40">
    <property type="entry name" value="SH3 Domains"/>
    <property type="match status" value="1"/>
</dbReference>
<dbReference type="SUPFAM" id="SSF50341">
    <property type="entry name" value="CheW-like"/>
    <property type="match status" value="1"/>
</dbReference>
<reference evidence="2" key="1">
    <citation type="submission" date="2022-05" db="EMBL/GenBank/DDBJ databases">
        <authorList>
            <person name="Pankratov T."/>
        </authorList>
    </citation>
    <scope>NUCLEOTIDE SEQUENCE</scope>
    <source>
        <strain evidence="2">BP6-180914</strain>
    </source>
</reference>
<evidence type="ECO:0000313" key="2">
    <source>
        <dbReference type="EMBL" id="MCW6513037.1"/>
    </source>
</evidence>
<sequence length="145" mass="15437">MRELLAFRIGTQEFAIDVMELREIRVWTPATPVAHAPPFVCGVINLRGAVLPMIDLAMQLGLSSTAPTHRHAILVVAIGSQVAGLLVEGVSEILTVTQDMVQPLPDVASHFASQVVKGILALDGRMISLIALDAVLPPPEMTEAA</sequence>
<dbReference type="GO" id="GO:0005829">
    <property type="term" value="C:cytosol"/>
    <property type="evidence" value="ECO:0007669"/>
    <property type="project" value="TreeGrafter"/>
</dbReference>
<dbReference type="Proteomes" id="UP001165667">
    <property type="component" value="Unassembled WGS sequence"/>
</dbReference>
<dbReference type="GO" id="GO:0007165">
    <property type="term" value="P:signal transduction"/>
    <property type="evidence" value="ECO:0007669"/>
    <property type="project" value="InterPro"/>
</dbReference>
<dbReference type="InterPro" id="IPR036061">
    <property type="entry name" value="CheW-like_dom_sf"/>
</dbReference>
<dbReference type="CDD" id="cd00732">
    <property type="entry name" value="CheW"/>
    <property type="match status" value="1"/>
</dbReference>